<dbReference type="PANTHER" id="PTHR30483">
    <property type="entry name" value="LEUCINE-SPECIFIC-BINDING PROTEIN"/>
    <property type="match status" value="1"/>
</dbReference>
<keyword evidence="7" id="KW-1185">Reference proteome</keyword>
<proteinExistence type="inferred from homology"/>
<sequence>MVKRGNIWRKGLIGFLFVALLIGVVGVTPISAQEKPIKIGYLAALTGDWAAYGQTEEKSAKLAVDEINAKGGVLGRKIELVVYDFRTRAEDAVNAVRRMIEEDKVVALVGANGSGINIATAPLVNRYGVAQIGTVSTNPLVTVDEKGNVRPFSFRICFTDPYQGKLIAYFAAKELGRMNAAILYDVGNDYSHGLREFFMASYGGYGGTVVADLGFRGGQDVDFRAQLTEIRDKKADVLILPNMGKEMALIMKQARELGMNEIVFVGGDGYGEFMWEIAGDAMENSYWINHVAPEDPAMQLFFKAYKEKWNDECKEFVNGVLGYDSVYWLVDAIARAGSDDPKAIRDALAATSNLALHHATITIDPANNTPKDKDGVVLVAKEGRGQFYKKIKP</sequence>
<dbReference type="GO" id="GO:0006865">
    <property type="term" value="P:amino acid transport"/>
    <property type="evidence" value="ECO:0007669"/>
    <property type="project" value="UniProtKB-KW"/>
</dbReference>
<dbReference type="KEGG" id="aco:Amico_0155"/>
<evidence type="ECO:0000256" key="2">
    <source>
        <dbReference type="ARBA" id="ARBA00022448"/>
    </source>
</evidence>
<dbReference type="eggNOG" id="COG0683">
    <property type="taxonomic scope" value="Bacteria"/>
</dbReference>
<dbReference type="InterPro" id="IPR028081">
    <property type="entry name" value="Leu-bd"/>
</dbReference>
<evidence type="ECO:0000256" key="1">
    <source>
        <dbReference type="ARBA" id="ARBA00010062"/>
    </source>
</evidence>
<dbReference type="STRING" id="572547.Amico_0155"/>
<evidence type="ECO:0000313" key="7">
    <source>
        <dbReference type="Proteomes" id="UP000002366"/>
    </source>
</evidence>
<dbReference type="PANTHER" id="PTHR30483:SF6">
    <property type="entry name" value="PERIPLASMIC BINDING PROTEIN OF ABC TRANSPORTER FOR NATURAL AMINO ACIDS"/>
    <property type="match status" value="1"/>
</dbReference>
<keyword evidence="3" id="KW-0732">Signal</keyword>
<dbReference type="Pfam" id="PF13458">
    <property type="entry name" value="Peripla_BP_6"/>
    <property type="match status" value="1"/>
</dbReference>
<dbReference type="EMBL" id="CP001997">
    <property type="protein sequence ID" value="ADE56302.1"/>
    <property type="molecule type" value="Genomic_DNA"/>
</dbReference>
<keyword evidence="6" id="KW-0675">Receptor</keyword>
<dbReference type="InterPro" id="IPR051010">
    <property type="entry name" value="BCAA_transport"/>
</dbReference>
<dbReference type="RefSeq" id="WP_013047568.1">
    <property type="nucleotide sequence ID" value="NC_014011.1"/>
</dbReference>
<dbReference type="InterPro" id="IPR000709">
    <property type="entry name" value="Leu_Ile_Val-bd"/>
</dbReference>
<dbReference type="CDD" id="cd06347">
    <property type="entry name" value="PBP1_ABC_LivK_ligand_binding-like"/>
    <property type="match status" value="1"/>
</dbReference>
<feature type="domain" description="Leucine-binding protein" evidence="5">
    <location>
        <begin position="36"/>
        <end position="369"/>
    </location>
</feature>
<accession>D5ECM0</accession>
<keyword evidence="4" id="KW-0029">Amino-acid transport</keyword>
<evidence type="ECO:0000256" key="3">
    <source>
        <dbReference type="ARBA" id="ARBA00022729"/>
    </source>
</evidence>
<comment type="similarity">
    <text evidence="1">Belongs to the leucine-binding protein family.</text>
</comment>
<dbReference type="PRINTS" id="PR00337">
    <property type="entry name" value="LEUILEVALBP"/>
</dbReference>
<protein>
    <submittedName>
        <fullName evidence="6">Extracellular ligand-binding receptor</fullName>
    </submittedName>
</protein>
<dbReference type="InterPro" id="IPR028082">
    <property type="entry name" value="Peripla_BP_I"/>
</dbReference>
<reference evidence="6 7" key="1">
    <citation type="journal article" date="2010" name="Stand. Genomic Sci.">
        <title>Complete genome sequence of Aminobacterium colombiense type strain (ALA-1).</title>
        <authorList>
            <person name="Chertkov O."/>
            <person name="Sikorski J."/>
            <person name="Brambilla E."/>
            <person name="Lapidus A."/>
            <person name="Copeland A."/>
            <person name="Glavina Del Rio T."/>
            <person name="Nolan M."/>
            <person name="Lucas S."/>
            <person name="Tice H."/>
            <person name="Cheng J.F."/>
            <person name="Han C."/>
            <person name="Detter J.C."/>
            <person name="Bruce D."/>
            <person name="Tapia R."/>
            <person name="Goodwin L."/>
            <person name="Pitluck S."/>
            <person name="Liolios K."/>
            <person name="Ivanova N."/>
            <person name="Mavromatis K."/>
            <person name="Ovchinnikova G."/>
            <person name="Pati A."/>
            <person name="Chen A."/>
            <person name="Palaniappan K."/>
            <person name="Land M."/>
            <person name="Hauser L."/>
            <person name="Chang Y.J."/>
            <person name="Jeffries C.D."/>
            <person name="Spring S."/>
            <person name="Rohde M."/>
            <person name="Goker M."/>
            <person name="Bristow J."/>
            <person name="Eisen J.A."/>
            <person name="Markowitz V."/>
            <person name="Hugenholtz P."/>
            <person name="Kyrpides N.C."/>
            <person name="Klenk H.P."/>
        </authorList>
    </citation>
    <scope>NUCLEOTIDE SEQUENCE [LARGE SCALE GENOMIC DNA]</scope>
    <source>
        <strain evidence="7">DSM 12261 / ALA-1</strain>
    </source>
</reference>
<keyword evidence="2" id="KW-0813">Transport</keyword>
<organism evidence="6 7">
    <name type="scientific">Aminobacterium colombiense (strain DSM 12261 / ALA-1)</name>
    <dbReference type="NCBI Taxonomy" id="572547"/>
    <lineage>
        <taxon>Bacteria</taxon>
        <taxon>Thermotogati</taxon>
        <taxon>Synergistota</taxon>
        <taxon>Synergistia</taxon>
        <taxon>Synergistales</taxon>
        <taxon>Aminobacteriaceae</taxon>
        <taxon>Aminobacterium</taxon>
    </lineage>
</organism>
<dbReference type="Proteomes" id="UP000002366">
    <property type="component" value="Chromosome"/>
</dbReference>
<dbReference type="SUPFAM" id="SSF53822">
    <property type="entry name" value="Periplasmic binding protein-like I"/>
    <property type="match status" value="1"/>
</dbReference>
<gene>
    <name evidence="6" type="ordered locus">Amico_0155</name>
</gene>
<evidence type="ECO:0000256" key="4">
    <source>
        <dbReference type="ARBA" id="ARBA00022970"/>
    </source>
</evidence>
<name>D5ECM0_AMICL</name>
<dbReference type="HOGENOM" id="CLU_027128_6_2_0"/>
<dbReference type="AlphaFoldDB" id="D5ECM0"/>
<dbReference type="Gene3D" id="3.40.50.2300">
    <property type="match status" value="2"/>
</dbReference>
<evidence type="ECO:0000259" key="5">
    <source>
        <dbReference type="Pfam" id="PF13458"/>
    </source>
</evidence>
<evidence type="ECO:0000313" key="6">
    <source>
        <dbReference type="EMBL" id="ADE56302.1"/>
    </source>
</evidence>